<gene>
    <name evidence="1" type="ORF">A3841_01015</name>
</gene>
<evidence type="ECO:0000313" key="2">
    <source>
        <dbReference type="Proteomes" id="UP000186551"/>
    </source>
</evidence>
<comment type="caution">
    <text evidence="1">The sequence shown here is derived from an EMBL/GenBank/DDBJ whole genome shotgun (WGS) entry which is preliminary data.</text>
</comment>
<dbReference type="STRING" id="1797110.A3841_01015"/>
<dbReference type="SUPFAM" id="SSF52540">
    <property type="entry name" value="P-loop containing nucleoside triphosphate hydrolases"/>
    <property type="match status" value="1"/>
</dbReference>
<dbReference type="InterPro" id="IPR027417">
    <property type="entry name" value="P-loop_NTPase"/>
</dbReference>
<keyword evidence="2" id="KW-1185">Reference proteome</keyword>
<evidence type="ECO:0000313" key="1">
    <source>
        <dbReference type="EMBL" id="OKL39559.1"/>
    </source>
</evidence>
<reference evidence="1 2" key="1">
    <citation type="submission" date="2016-03" db="EMBL/GenBank/DDBJ databases">
        <title>Genome sequence of Pontibacter sp. nov., of the family cytophagaceae, isolated from marine sediment of the Yellow Sea, China.</title>
        <authorList>
            <person name="Zhang G."/>
            <person name="Zhang R."/>
        </authorList>
    </citation>
    <scope>NUCLEOTIDE SEQUENCE [LARGE SCALE GENOMIC DNA]</scope>
    <source>
        <strain evidence="1 2">S10-8</strain>
    </source>
</reference>
<organism evidence="1 2">
    <name type="scientific">Pontibacter flavimaris</name>
    <dbReference type="NCBI Taxonomy" id="1797110"/>
    <lineage>
        <taxon>Bacteria</taxon>
        <taxon>Pseudomonadati</taxon>
        <taxon>Bacteroidota</taxon>
        <taxon>Cytophagia</taxon>
        <taxon>Cytophagales</taxon>
        <taxon>Hymenobacteraceae</taxon>
        <taxon>Pontibacter</taxon>
    </lineage>
</organism>
<proteinExistence type="predicted"/>
<dbReference type="AlphaFoldDB" id="A0A1Q5PBC8"/>
<dbReference type="Gene3D" id="3.40.50.300">
    <property type="entry name" value="P-loop containing nucleotide triphosphate hydrolases"/>
    <property type="match status" value="1"/>
</dbReference>
<name>A0A1Q5PBC8_9BACT</name>
<accession>A0A1Q5PBC8</accession>
<protein>
    <recommendedName>
        <fullName evidence="3">Thymidylate kinase</fullName>
    </recommendedName>
</protein>
<sequence>MLAPHLTHGLKLCTDLLEALRLGKINFAHWKGNMHLLDSLTGKTDVELLIKPEDRAAFEEVMEALHFKQAESPSWSRYPHVEDWLGFDEETGSLLHLHTHYSLVISTAYGRYAHLPWLEQFFNHLTIDEVTGWPIPEPEMELLILLIRLQVKGNSTEYQLSQVHEEKMSELLALLKRTDAGRLADCCEALGLQAPEDMEARIASLLQHENLKAAIALSGFFYQQLPASIKEATSRHSFQSLYYKYYLKTLKYYKPFIAPVRLKKRIVSGGKVIAFVGSDGSGKSTLCRDITTWLTYKIDTHYFYLGKQPFIKSYNTRLLSLTDQMAGQSFTSRLLRRMMGDFYHLIIIRQKAQMLRLARHFSNQGSIIICDRLPQKEVFGFNDGPRLQHSKQRQLAQLEITYFEQALQTSADVIFRLHVSPQVAHQRKPEHNLKDIERKCESIKAIRYSAATVIDINADAPYNEVLLEVKRSLWQSFITNER</sequence>
<dbReference type="Proteomes" id="UP000186551">
    <property type="component" value="Unassembled WGS sequence"/>
</dbReference>
<evidence type="ECO:0008006" key="3">
    <source>
        <dbReference type="Google" id="ProtNLM"/>
    </source>
</evidence>
<dbReference type="OrthoDB" id="6494800at2"/>
<dbReference type="EMBL" id="LVWA01000008">
    <property type="protein sequence ID" value="OKL39559.1"/>
    <property type="molecule type" value="Genomic_DNA"/>
</dbReference>
<dbReference type="RefSeq" id="WP_073852896.1">
    <property type="nucleotide sequence ID" value="NZ_LVWA01000008.1"/>
</dbReference>